<proteinExistence type="predicted"/>
<name>A0A1I0F384_9ACTN</name>
<evidence type="ECO:0000313" key="1">
    <source>
        <dbReference type="EMBL" id="SET52277.1"/>
    </source>
</evidence>
<dbReference type="STRING" id="568860.SAMN05421811_103301"/>
<accession>A0A1I0F384</accession>
<reference evidence="1 2" key="1">
    <citation type="submission" date="2016-10" db="EMBL/GenBank/DDBJ databases">
        <authorList>
            <person name="de Groot N.N."/>
        </authorList>
    </citation>
    <scope>NUCLEOTIDE SEQUENCE [LARGE SCALE GENOMIC DNA]</scope>
    <source>
        <strain evidence="1 2">CGMCC 4.5598</strain>
    </source>
</reference>
<dbReference type="EMBL" id="FOHX01000003">
    <property type="protein sequence ID" value="SET52277.1"/>
    <property type="molecule type" value="Genomic_DNA"/>
</dbReference>
<dbReference type="Proteomes" id="UP000199361">
    <property type="component" value="Unassembled WGS sequence"/>
</dbReference>
<gene>
    <name evidence="1" type="ORF">SAMN05421811_103301</name>
</gene>
<dbReference type="OrthoDB" id="3481104at2"/>
<dbReference type="AlphaFoldDB" id="A0A1I0F384"/>
<sequence length="201" mass="21500">MTPPSEPLRIAALDALSKRVNKALADARKEAEPGFAALRASGVKQLEVALPSGDVVGTVSIKAGKDVVRDDEDALLAWVEANKPEEIEYAVSPTALTLPDVVAYIRKLHPDLVGKKIRPAYKAKLLASLDEDGQLANETTGELVQIRKVVKGKPTGEFALTFETAKKGKPNGRDQIANAWQSGALSITDLIRPALEAGEQQ</sequence>
<evidence type="ECO:0000313" key="2">
    <source>
        <dbReference type="Proteomes" id="UP000199361"/>
    </source>
</evidence>
<dbReference type="RefSeq" id="WP_091079592.1">
    <property type="nucleotide sequence ID" value="NZ_FOHX01000003.1"/>
</dbReference>
<protein>
    <submittedName>
        <fullName evidence="1">Uncharacterized protein</fullName>
    </submittedName>
</protein>
<organism evidence="1 2">
    <name type="scientific">Nonomuraea wenchangensis</name>
    <dbReference type="NCBI Taxonomy" id="568860"/>
    <lineage>
        <taxon>Bacteria</taxon>
        <taxon>Bacillati</taxon>
        <taxon>Actinomycetota</taxon>
        <taxon>Actinomycetes</taxon>
        <taxon>Streptosporangiales</taxon>
        <taxon>Streptosporangiaceae</taxon>
        <taxon>Nonomuraea</taxon>
    </lineage>
</organism>
<keyword evidence="2" id="KW-1185">Reference proteome</keyword>